<dbReference type="CDD" id="cd12148">
    <property type="entry name" value="fungal_TF_MHR"/>
    <property type="match status" value="1"/>
</dbReference>
<dbReference type="EMBL" id="CP044619">
    <property type="protein sequence ID" value="QRD89287.1"/>
    <property type="molecule type" value="Genomic_DNA"/>
</dbReference>
<keyword evidence="9" id="KW-1185">Reference proteome</keyword>
<dbReference type="GO" id="GO:0006351">
    <property type="term" value="P:DNA-templated transcription"/>
    <property type="evidence" value="ECO:0007669"/>
    <property type="project" value="InterPro"/>
</dbReference>
<organism evidence="8 9">
    <name type="scientific">Aspergillus flavus (strain ATCC 200026 / FGSC A1120 / IAM 13836 / NRRL 3357 / JCM 12722 / SRRC 167)</name>
    <dbReference type="NCBI Taxonomy" id="332952"/>
    <lineage>
        <taxon>Eukaryota</taxon>
        <taxon>Fungi</taxon>
        <taxon>Dikarya</taxon>
        <taxon>Ascomycota</taxon>
        <taxon>Pezizomycotina</taxon>
        <taxon>Eurotiomycetes</taxon>
        <taxon>Eurotiomycetidae</taxon>
        <taxon>Eurotiales</taxon>
        <taxon>Aspergillaceae</taxon>
        <taxon>Aspergillus</taxon>
        <taxon>Aspergillus subgen. Circumdati</taxon>
    </lineage>
</organism>
<feature type="compositionally biased region" description="Polar residues" evidence="6">
    <location>
        <begin position="13"/>
        <end position="26"/>
    </location>
</feature>
<dbReference type="AlphaFoldDB" id="A0A7U2MSW6"/>
<keyword evidence="2" id="KW-0862">Zinc</keyword>
<dbReference type="PANTHER" id="PTHR47660">
    <property type="entry name" value="TRANSCRIPTION FACTOR WITH C2H2 AND ZN(2)-CYS(6) DNA BINDING DOMAIN (EUROFUNG)-RELATED-RELATED"/>
    <property type="match status" value="1"/>
</dbReference>
<accession>A0A7U2MSW6</accession>
<feature type="region of interest" description="Disordered" evidence="6">
    <location>
        <begin position="103"/>
        <end position="152"/>
    </location>
</feature>
<keyword evidence="3" id="KW-0805">Transcription regulation</keyword>
<evidence type="ECO:0000256" key="3">
    <source>
        <dbReference type="ARBA" id="ARBA00023015"/>
    </source>
</evidence>
<sequence length="389" mass="43893">MSAADHPRDVEGSITTPSVNITQPANNSYDGVVDAAVNSSGIYNNSELNRPSRWSQQDPAFDFMFDTFIFWGSQETAGLLDNPLPNDSAEVAAHTTDSEELVLLPHSPHSGDSDQGDRSTRTCQISASDAQLAGKSTEAARTDTAGQMREQESSVVGLADSMANDRAYNNIYPFHLQHPDPSQLQAFPGAEILNTFMQMYFEFCREELPLFHLPTFAPSPESWIVVAAIVAVGCNYSVSRYREEVSETMLMLLHRVMPQKITDNSLLDGDLLLAQGIFLLNLCQMFHGTREEFSKPQYQRNMLITLCRLHMAQTSSIFNAKSGLDDDSCRDTWKAWVKQESWRRLVYSTWMLECFQWILFDTQPILAAWELRLRLPSHEDIWKCASQSQ</sequence>
<gene>
    <name evidence="8" type="ORF">F9C07_2241141</name>
</gene>
<feature type="domain" description="Xylanolytic transcriptional activator regulatory" evidence="7">
    <location>
        <begin position="197"/>
        <end position="383"/>
    </location>
</feature>
<dbReference type="VEuPathDB" id="FungiDB:AFLA_011292"/>
<evidence type="ECO:0000256" key="5">
    <source>
        <dbReference type="ARBA" id="ARBA00023242"/>
    </source>
</evidence>
<evidence type="ECO:0000313" key="9">
    <source>
        <dbReference type="Proteomes" id="UP000596276"/>
    </source>
</evidence>
<evidence type="ECO:0000256" key="1">
    <source>
        <dbReference type="ARBA" id="ARBA00022723"/>
    </source>
</evidence>
<dbReference type="InterPro" id="IPR007219">
    <property type="entry name" value="XnlR_reg_dom"/>
</dbReference>
<feature type="compositionally biased region" description="Basic and acidic residues" evidence="6">
    <location>
        <begin position="1"/>
        <end position="11"/>
    </location>
</feature>
<dbReference type="Pfam" id="PF04082">
    <property type="entry name" value="Fungal_trans"/>
    <property type="match status" value="1"/>
</dbReference>
<evidence type="ECO:0000256" key="6">
    <source>
        <dbReference type="SAM" id="MobiDB-lite"/>
    </source>
</evidence>
<dbReference type="GO" id="GO:0003677">
    <property type="term" value="F:DNA binding"/>
    <property type="evidence" value="ECO:0007669"/>
    <property type="project" value="InterPro"/>
</dbReference>
<evidence type="ECO:0000259" key="7">
    <source>
        <dbReference type="Pfam" id="PF04082"/>
    </source>
</evidence>
<feature type="compositionally biased region" description="Basic and acidic residues" evidence="6">
    <location>
        <begin position="109"/>
        <end position="120"/>
    </location>
</feature>
<dbReference type="PANTHER" id="PTHR47660:SF7">
    <property type="entry name" value="TRANSCRIPTION FACTOR WITH C2H2 AND ZN(2)-CYS(6) DNA BINDING DOMAIN (EUROFUNG)"/>
    <property type="match status" value="1"/>
</dbReference>
<evidence type="ECO:0000256" key="2">
    <source>
        <dbReference type="ARBA" id="ARBA00022833"/>
    </source>
</evidence>
<proteinExistence type="predicted"/>
<reference evidence="9" key="1">
    <citation type="journal article" date="2021" name="G3 (Bethesda)">
        <title>Chromosome assembled and annotated genome sequence of Aspergillus flavus NRRL 3357.</title>
        <authorList>
            <person name="Skerker J.M."/>
            <person name="Pianalto K.M."/>
            <person name="Mondo S.J."/>
            <person name="Yang K."/>
            <person name="Arkin A.P."/>
            <person name="Keller N.P."/>
            <person name="Grigoriev I.V."/>
            <person name="Louise Glass N.L."/>
        </authorList>
    </citation>
    <scope>NUCLEOTIDE SEQUENCE [LARGE SCALE GENOMIC DNA]</scope>
    <source>
        <strain evidence="9">ATCC 200026 / FGSC A1120 / IAM 13836 / NRRL 3357 / JCM 12722 / SRRC 167</strain>
    </source>
</reference>
<dbReference type="Proteomes" id="UP000596276">
    <property type="component" value="Chromosome 1"/>
</dbReference>
<dbReference type="VEuPathDB" id="FungiDB:F9C07_2241141"/>
<name>A0A7U2MSW6_ASPFN</name>
<evidence type="ECO:0000313" key="8">
    <source>
        <dbReference type="EMBL" id="QRD89287.1"/>
    </source>
</evidence>
<protein>
    <recommendedName>
        <fullName evidence="7">Xylanolytic transcriptional activator regulatory domain-containing protein</fullName>
    </recommendedName>
</protein>
<feature type="region of interest" description="Disordered" evidence="6">
    <location>
        <begin position="1"/>
        <end position="26"/>
    </location>
</feature>
<dbReference type="GO" id="GO:0008270">
    <property type="term" value="F:zinc ion binding"/>
    <property type="evidence" value="ECO:0007669"/>
    <property type="project" value="InterPro"/>
</dbReference>
<keyword evidence="4" id="KW-0804">Transcription</keyword>
<keyword evidence="1" id="KW-0479">Metal-binding</keyword>
<evidence type="ECO:0000256" key="4">
    <source>
        <dbReference type="ARBA" id="ARBA00023163"/>
    </source>
</evidence>
<keyword evidence="5" id="KW-0539">Nucleus</keyword>